<keyword evidence="1 2" id="KW-0732">Signal</keyword>
<dbReference type="SUPFAM" id="SSF53850">
    <property type="entry name" value="Periplasmic binding protein-like II"/>
    <property type="match status" value="1"/>
</dbReference>
<name>A0A3N1MCM9_9PROT</name>
<protein>
    <submittedName>
        <fullName evidence="3">Iron(III) transport system substrate-binding protein</fullName>
    </submittedName>
</protein>
<dbReference type="PANTHER" id="PTHR30006">
    <property type="entry name" value="THIAMINE-BINDING PERIPLASMIC PROTEIN-RELATED"/>
    <property type="match status" value="1"/>
</dbReference>
<evidence type="ECO:0000313" key="4">
    <source>
        <dbReference type="Proteomes" id="UP000278222"/>
    </source>
</evidence>
<dbReference type="InterPro" id="IPR006059">
    <property type="entry name" value="SBP"/>
</dbReference>
<feature type="chain" id="PRO_5018170112" evidence="2">
    <location>
        <begin position="28"/>
        <end position="341"/>
    </location>
</feature>
<evidence type="ECO:0000256" key="1">
    <source>
        <dbReference type="ARBA" id="ARBA00022729"/>
    </source>
</evidence>
<reference evidence="3 4" key="1">
    <citation type="submission" date="2018-11" db="EMBL/GenBank/DDBJ databases">
        <title>Genomic Encyclopedia of Type Strains, Phase IV (KMG-IV): sequencing the most valuable type-strain genomes for metagenomic binning, comparative biology and taxonomic classification.</title>
        <authorList>
            <person name="Goeker M."/>
        </authorList>
    </citation>
    <scope>NUCLEOTIDE SEQUENCE [LARGE SCALE GENOMIC DNA]</scope>
    <source>
        <strain evidence="3 4">DSM 5900</strain>
    </source>
</reference>
<dbReference type="Gene3D" id="3.40.190.10">
    <property type="entry name" value="Periplasmic binding protein-like II"/>
    <property type="match status" value="2"/>
</dbReference>
<dbReference type="Pfam" id="PF01547">
    <property type="entry name" value="SBP_bac_1"/>
    <property type="match status" value="1"/>
</dbReference>
<evidence type="ECO:0000256" key="2">
    <source>
        <dbReference type="SAM" id="SignalP"/>
    </source>
</evidence>
<dbReference type="RefSeq" id="WP_197735851.1">
    <property type="nucleotide sequence ID" value="NZ_AP019700.1"/>
</dbReference>
<evidence type="ECO:0000313" key="3">
    <source>
        <dbReference type="EMBL" id="ROQ01358.1"/>
    </source>
</evidence>
<accession>A0A3N1MCM9</accession>
<dbReference type="EMBL" id="RJKX01000011">
    <property type="protein sequence ID" value="ROQ01358.1"/>
    <property type="molecule type" value="Genomic_DNA"/>
</dbReference>
<dbReference type="AlphaFoldDB" id="A0A3N1MCM9"/>
<keyword evidence="4" id="KW-1185">Reference proteome</keyword>
<dbReference type="Proteomes" id="UP000278222">
    <property type="component" value="Unassembled WGS sequence"/>
</dbReference>
<gene>
    <name evidence="3" type="ORF">EDC65_0536</name>
</gene>
<organism evidence="3 4">
    <name type="scientific">Stella humosa</name>
    <dbReference type="NCBI Taxonomy" id="94"/>
    <lineage>
        <taxon>Bacteria</taxon>
        <taxon>Pseudomonadati</taxon>
        <taxon>Pseudomonadota</taxon>
        <taxon>Alphaproteobacteria</taxon>
        <taxon>Rhodospirillales</taxon>
        <taxon>Stellaceae</taxon>
        <taxon>Stella</taxon>
    </lineage>
</organism>
<sequence length="341" mass="37140">MAKLSGIGHATLPALAALLLGSTAALAQECCPKELVDAANKEGKLVLYTALLLDSEQIVMKEFNKKFPRVKVDIVRAPGARLFTRIETEAAAGKLGADVIDMTDRGLAKRMEGVFADYAPPNADQWNKETMISPKLWSRTTHVYGLAYNTALVKDPPKSWQDMTKPAYKGRMGLVIAGSGGTTWTTAMYQRKVLGEGYWKAVADVEPRLYESNGPLATAVVSGEVQVAMLLVNGSLPLKLDGAPIEVVYPTEGMPTTPGAAGITKTAVNPNAAKLFLNWFLSLEGQNAMVGKLGFVSLLKGADVPPGAPKDIKLWIPDKDEYEKIRDKWIDEWNVVYKYRQ</sequence>
<feature type="signal peptide" evidence="2">
    <location>
        <begin position="1"/>
        <end position="27"/>
    </location>
</feature>
<proteinExistence type="predicted"/>
<comment type="caution">
    <text evidence="3">The sequence shown here is derived from an EMBL/GenBank/DDBJ whole genome shotgun (WGS) entry which is preliminary data.</text>
</comment>
<dbReference type="PANTHER" id="PTHR30006:SF2">
    <property type="entry name" value="ABC TRANSPORTER SUBSTRATE-BINDING PROTEIN"/>
    <property type="match status" value="1"/>
</dbReference>